<dbReference type="Gene3D" id="3.30.230.70">
    <property type="entry name" value="GHMP Kinase, N-terminal domain"/>
    <property type="match status" value="1"/>
</dbReference>
<dbReference type="GO" id="GO:0000177">
    <property type="term" value="C:cytoplasmic exosome (RNase complex)"/>
    <property type="evidence" value="ECO:0007669"/>
    <property type="project" value="TreeGrafter"/>
</dbReference>
<dbReference type="GO" id="GO:0000176">
    <property type="term" value="C:nuclear exosome (RNase complex)"/>
    <property type="evidence" value="ECO:0007669"/>
    <property type="project" value="TreeGrafter"/>
</dbReference>
<dbReference type="PANTHER" id="PTHR11097">
    <property type="entry name" value="EXOSOME COMPLEX EXONUCLEASE RIBOSOMAL RNA PROCESSING PROTEIN"/>
    <property type="match status" value="1"/>
</dbReference>
<dbReference type="GO" id="GO:0035925">
    <property type="term" value="F:mRNA 3'-UTR AU-rich region binding"/>
    <property type="evidence" value="ECO:0007669"/>
    <property type="project" value="TreeGrafter"/>
</dbReference>
<dbReference type="InterPro" id="IPR033100">
    <property type="entry name" value="Rrp45"/>
</dbReference>
<dbReference type="Pfam" id="PF01138">
    <property type="entry name" value="RNase_PH"/>
    <property type="match status" value="1"/>
</dbReference>
<evidence type="ECO:0000256" key="4">
    <source>
        <dbReference type="ARBA" id="ARBA00019572"/>
    </source>
</evidence>
<dbReference type="InterPro" id="IPR020568">
    <property type="entry name" value="Ribosomal_Su5_D2-typ_SF"/>
</dbReference>
<dbReference type="GO" id="GO:0071038">
    <property type="term" value="P:TRAMP-dependent tRNA surveillance pathway"/>
    <property type="evidence" value="ECO:0007669"/>
    <property type="project" value="TreeGrafter"/>
</dbReference>
<name>A0A5E4Q2S8_9NEOP</name>
<protein>
    <recommendedName>
        <fullName evidence="4">Exosome complex component RRP45</fullName>
    </recommendedName>
    <alternativeName>
        <fullName evidence="7">Exosome component 9</fullName>
    </alternativeName>
</protein>
<dbReference type="GO" id="GO:0034476">
    <property type="term" value="P:U5 snRNA 3'-end processing"/>
    <property type="evidence" value="ECO:0007669"/>
    <property type="project" value="TreeGrafter"/>
</dbReference>
<dbReference type="InterPro" id="IPR036345">
    <property type="entry name" value="ExoRNase_PH_dom2_sf"/>
</dbReference>
<keyword evidence="5" id="KW-0963">Cytoplasm</keyword>
<dbReference type="AlphaFoldDB" id="A0A5E4Q2S8"/>
<dbReference type="GO" id="GO:0071028">
    <property type="term" value="P:nuclear mRNA surveillance"/>
    <property type="evidence" value="ECO:0007669"/>
    <property type="project" value="TreeGrafter"/>
</dbReference>
<dbReference type="GO" id="GO:0071035">
    <property type="term" value="P:nuclear polyadenylation-dependent rRNA catabolic process"/>
    <property type="evidence" value="ECO:0007669"/>
    <property type="project" value="TreeGrafter"/>
</dbReference>
<evidence type="ECO:0000256" key="5">
    <source>
        <dbReference type="ARBA" id="ARBA00022490"/>
    </source>
</evidence>
<dbReference type="GO" id="GO:0000467">
    <property type="term" value="P:exonucleolytic trimming to generate mature 3'-end of 5.8S rRNA from tricistronic rRNA transcript (SSU-rRNA, 5.8S rRNA, LSU-rRNA)"/>
    <property type="evidence" value="ECO:0007669"/>
    <property type="project" value="TreeGrafter"/>
</dbReference>
<dbReference type="GO" id="GO:0034475">
    <property type="term" value="P:U4 snRNA 3'-end processing"/>
    <property type="evidence" value="ECO:0007669"/>
    <property type="project" value="TreeGrafter"/>
</dbReference>
<dbReference type="GO" id="GO:0034473">
    <property type="term" value="P:U1 snRNA 3'-end processing"/>
    <property type="evidence" value="ECO:0007669"/>
    <property type="project" value="TreeGrafter"/>
</dbReference>
<sequence>MNAYIMTDGNNRLEEHQTIAVRTKYKSDHLFETSKSKAIENLLSSIKKPSLTTKYGMVGILSKMRETFISNCEKSFIQKIINAGHRLDGRGYNESRKLNIAFGSEYGSCFVSLGDTKVLAQVSCEVVQPKQIRPNEGILYINVEISPMAAPHFETNRQSDLNVYLNRLIEKCYKDSKCIDLESLCIVVEEKVWSLRVDIKILNHDGNLIEAASIATLTSLAHFKRPDVTRNGDKIVIHTLAEKDPIPTVLYHYPVCLTFAIFGEILLTDPSFIEESVCMCTAEEGNSGGGLLVVGVNQYKELCLLDLNGAAIDSPNIVHKAIISATERGKTVVEYIKKLIITDDNNRQKRVKINFADIITNNHIQSLARKDLSICLKNYNVNDVKTEDVEEMEDEEVVKEISKYDVVKSHPHTAEVKLKTGTSAWIEISSESDEG</sequence>
<comment type="similarity">
    <text evidence="3">Belongs to the RNase PH family.</text>
</comment>
<dbReference type="InterPro" id="IPR001247">
    <property type="entry name" value="ExoRNase_PH_dom1"/>
</dbReference>
<dbReference type="SUPFAM" id="SSF55666">
    <property type="entry name" value="Ribonuclease PH domain 2-like"/>
    <property type="match status" value="1"/>
</dbReference>
<dbReference type="GO" id="GO:0016075">
    <property type="term" value="P:rRNA catabolic process"/>
    <property type="evidence" value="ECO:0007669"/>
    <property type="project" value="TreeGrafter"/>
</dbReference>
<dbReference type="EMBL" id="FZQP02001114">
    <property type="protein sequence ID" value="VVC91729.1"/>
    <property type="molecule type" value="Genomic_DNA"/>
</dbReference>
<accession>A0A5E4Q2S8</accession>
<dbReference type="InterPro" id="IPR050590">
    <property type="entry name" value="Exosome_comp_Rrp42_subfam"/>
</dbReference>
<dbReference type="SUPFAM" id="SSF54211">
    <property type="entry name" value="Ribosomal protein S5 domain 2-like"/>
    <property type="match status" value="1"/>
</dbReference>
<feature type="domain" description="Exoribonuclease phosphorolytic" evidence="8">
    <location>
        <begin position="94"/>
        <end position="226"/>
    </location>
</feature>
<organism evidence="9 10">
    <name type="scientific">Leptidea sinapis</name>
    <dbReference type="NCBI Taxonomy" id="189913"/>
    <lineage>
        <taxon>Eukaryota</taxon>
        <taxon>Metazoa</taxon>
        <taxon>Ecdysozoa</taxon>
        <taxon>Arthropoda</taxon>
        <taxon>Hexapoda</taxon>
        <taxon>Insecta</taxon>
        <taxon>Pterygota</taxon>
        <taxon>Neoptera</taxon>
        <taxon>Endopterygota</taxon>
        <taxon>Lepidoptera</taxon>
        <taxon>Glossata</taxon>
        <taxon>Ditrysia</taxon>
        <taxon>Papilionoidea</taxon>
        <taxon>Pieridae</taxon>
        <taxon>Dismorphiinae</taxon>
        <taxon>Leptidea</taxon>
    </lineage>
</organism>
<dbReference type="InterPro" id="IPR027408">
    <property type="entry name" value="PNPase/RNase_PH_dom_sf"/>
</dbReference>
<evidence type="ECO:0000256" key="2">
    <source>
        <dbReference type="ARBA" id="ARBA00004496"/>
    </source>
</evidence>
<evidence type="ECO:0000256" key="6">
    <source>
        <dbReference type="ARBA" id="ARBA00022884"/>
    </source>
</evidence>
<evidence type="ECO:0000313" key="9">
    <source>
        <dbReference type="EMBL" id="VVC91729.1"/>
    </source>
</evidence>
<evidence type="ECO:0000256" key="3">
    <source>
        <dbReference type="ARBA" id="ARBA00006678"/>
    </source>
</evidence>
<keyword evidence="6" id="KW-0694">RNA-binding</keyword>
<evidence type="ECO:0000259" key="8">
    <source>
        <dbReference type="Pfam" id="PF01138"/>
    </source>
</evidence>
<reference evidence="9 10" key="1">
    <citation type="submission" date="2017-07" db="EMBL/GenBank/DDBJ databases">
        <authorList>
            <person name="Talla V."/>
            <person name="Backstrom N."/>
        </authorList>
    </citation>
    <scope>NUCLEOTIDE SEQUENCE [LARGE SCALE GENOMIC DNA]</scope>
</reference>
<dbReference type="Proteomes" id="UP000324832">
    <property type="component" value="Unassembled WGS sequence"/>
</dbReference>
<proteinExistence type="inferred from homology"/>
<evidence type="ECO:0000256" key="7">
    <source>
        <dbReference type="ARBA" id="ARBA00032660"/>
    </source>
</evidence>
<dbReference type="PANTHER" id="PTHR11097:SF14">
    <property type="entry name" value="EXOSOME COMPLEX COMPONENT RRP45"/>
    <property type="match status" value="1"/>
</dbReference>
<comment type="subcellular location">
    <subcellularLocation>
        <location evidence="2">Cytoplasm</location>
    </subcellularLocation>
    <subcellularLocation>
        <location evidence="1">Nucleus</location>
    </subcellularLocation>
</comment>
<evidence type="ECO:0000256" key="1">
    <source>
        <dbReference type="ARBA" id="ARBA00004123"/>
    </source>
</evidence>
<keyword evidence="10" id="KW-1185">Reference proteome</keyword>
<gene>
    <name evidence="9" type="ORF">LSINAPIS_LOCUS4331</name>
</gene>
<evidence type="ECO:0000313" key="10">
    <source>
        <dbReference type="Proteomes" id="UP000324832"/>
    </source>
</evidence>
<dbReference type="CDD" id="cd11368">
    <property type="entry name" value="RNase_PH_RRP45"/>
    <property type="match status" value="1"/>
</dbReference>